<protein>
    <recommendedName>
        <fullName evidence="1">PIN domain-containing protein</fullName>
    </recommendedName>
</protein>
<gene>
    <name evidence="2" type="ORF">HELGO_WM18694</name>
</gene>
<dbReference type="Pfam" id="PF01850">
    <property type="entry name" value="PIN"/>
    <property type="match status" value="1"/>
</dbReference>
<dbReference type="InterPro" id="IPR029060">
    <property type="entry name" value="PIN-like_dom_sf"/>
</dbReference>
<feature type="domain" description="PIN" evidence="1">
    <location>
        <begin position="6"/>
        <end position="125"/>
    </location>
</feature>
<dbReference type="SUPFAM" id="SSF88723">
    <property type="entry name" value="PIN domain-like"/>
    <property type="match status" value="1"/>
</dbReference>
<proteinExistence type="predicted"/>
<reference evidence="2" key="1">
    <citation type="submission" date="2020-01" db="EMBL/GenBank/DDBJ databases">
        <authorList>
            <person name="Meier V. D."/>
            <person name="Meier V D."/>
        </authorList>
    </citation>
    <scope>NUCLEOTIDE SEQUENCE</scope>
    <source>
        <strain evidence="2">HLG_WM_MAG_02</strain>
    </source>
</reference>
<sequence>MNYKRVFLDANVVADIYDKNRPFYAQSREAIKILSANKNVILFTSCDIITTLYYILSKSGKEEALDAIIKINELCTVVEFANKEIEESCKLMKKNKYYKDLEDTIQYVMAKKVGCDLILSNDKGFVSDEIKLMSSVSFIGN</sequence>
<dbReference type="CDD" id="cd09854">
    <property type="entry name" value="PIN_VapC-like"/>
    <property type="match status" value="1"/>
</dbReference>
<evidence type="ECO:0000259" key="1">
    <source>
        <dbReference type="Pfam" id="PF01850"/>
    </source>
</evidence>
<name>A0A6S6TDL7_9BACT</name>
<dbReference type="AlphaFoldDB" id="A0A6S6TDL7"/>
<organism evidence="2">
    <name type="scientific">uncultured Sulfurovum sp</name>
    <dbReference type="NCBI Taxonomy" id="269237"/>
    <lineage>
        <taxon>Bacteria</taxon>
        <taxon>Pseudomonadati</taxon>
        <taxon>Campylobacterota</taxon>
        <taxon>Epsilonproteobacteria</taxon>
        <taxon>Campylobacterales</taxon>
        <taxon>Sulfurovaceae</taxon>
        <taxon>Sulfurovum</taxon>
        <taxon>environmental samples</taxon>
    </lineage>
</organism>
<evidence type="ECO:0000313" key="2">
    <source>
        <dbReference type="EMBL" id="CAA6818952.1"/>
    </source>
</evidence>
<dbReference type="EMBL" id="CACVAZ010000119">
    <property type="protein sequence ID" value="CAA6818952.1"/>
    <property type="molecule type" value="Genomic_DNA"/>
</dbReference>
<dbReference type="InterPro" id="IPR002716">
    <property type="entry name" value="PIN_dom"/>
</dbReference>
<accession>A0A6S6TDL7</accession>
<dbReference type="Gene3D" id="3.40.50.1010">
    <property type="entry name" value="5'-nuclease"/>
    <property type="match status" value="1"/>
</dbReference>